<gene>
    <name evidence="4" type="primary">Ecp44</name>
    <name evidence="5" type="ORF">CLAFUR5_10379</name>
</gene>
<dbReference type="OMA" id="SWGALTR"/>
<reference evidence="5" key="3">
    <citation type="journal article" date="2022" name="Microb. Genom.">
        <title>A chromosome-scale genome assembly of the tomato pathogen Cladosporium fulvum reveals a compartmentalized genome architecture and the presence of a dispensable chromosome.</title>
        <authorList>
            <person name="Zaccaron A.Z."/>
            <person name="Chen L.H."/>
            <person name="Samaras A."/>
            <person name="Stergiopoulos I."/>
        </authorList>
    </citation>
    <scope>NUCLEOTIDE SEQUENCE</scope>
    <source>
        <strain evidence="5">Race5_Kim</strain>
    </source>
</reference>
<keyword evidence="1 2" id="KW-0732">Signal</keyword>
<dbReference type="InterPro" id="IPR018466">
    <property type="entry name" value="Kre9/Knh1-like_N"/>
</dbReference>
<accession>A0A1P8YXM7</accession>
<feature type="chain" id="PRO_5040671793" evidence="2">
    <location>
        <begin position="20"/>
        <end position="146"/>
    </location>
</feature>
<dbReference type="Pfam" id="PF10342">
    <property type="entry name" value="Kre9_KNH"/>
    <property type="match status" value="1"/>
</dbReference>
<evidence type="ECO:0000256" key="1">
    <source>
        <dbReference type="ARBA" id="ARBA00022729"/>
    </source>
</evidence>
<dbReference type="EMBL" id="KX943092">
    <property type="protein sequence ID" value="AQA29263.1"/>
    <property type="molecule type" value="Genomic_DNA"/>
</dbReference>
<evidence type="ECO:0000259" key="3">
    <source>
        <dbReference type="Pfam" id="PF10342"/>
    </source>
</evidence>
<evidence type="ECO:0000256" key="2">
    <source>
        <dbReference type="SAM" id="SignalP"/>
    </source>
</evidence>
<evidence type="ECO:0000313" key="6">
    <source>
        <dbReference type="Proteomes" id="UP000756132"/>
    </source>
</evidence>
<feature type="domain" description="Yeast cell wall synthesis Kre9/Knh1-like N-terminal" evidence="3">
    <location>
        <begin position="35"/>
        <end position="131"/>
    </location>
</feature>
<dbReference type="EMBL" id="CP090169">
    <property type="protein sequence ID" value="UJO19650.1"/>
    <property type="molecule type" value="Genomic_DNA"/>
</dbReference>
<keyword evidence="6" id="KW-1185">Reference proteome</keyword>
<feature type="signal peptide" evidence="2">
    <location>
        <begin position="1"/>
        <end position="19"/>
    </location>
</feature>
<evidence type="ECO:0000313" key="4">
    <source>
        <dbReference type="EMBL" id="AQA29263.1"/>
    </source>
</evidence>
<dbReference type="OrthoDB" id="4094614at2759"/>
<sequence length="146" mass="15667">MLLTNILTTATLFLGLTSAYTQPKQPPSWGALTRPDTTHPVTKGVPFRVTWDYKAPAKTVSLVICRGPPTNCKPDPQPIKGGSRVPASQGYVDWTPACHLPPGKAGTQSGYGMLVIVDETGEFQYSTQFSVLANPSVCAKKAMFKA</sequence>
<evidence type="ECO:0000313" key="5">
    <source>
        <dbReference type="EMBL" id="UJO19650.1"/>
    </source>
</evidence>
<name>A0A1P8YXM7_PASFU</name>
<dbReference type="Proteomes" id="UP000756132">
    <property type="component" value="Chromosome 7"/>
</dbReference>
<dbReference type="AlphaFoldDB" id="A0A1P8YXM7"/>
<reference evidence="4" key="1">
    <citation type="submission" date="2016-10" db="EMBL/GenBank/DDBJ databases">
        <title>Novel effectors identified in the apoplast of Cladosporium fulvum-infected tomato.</title>
        <authorList>
            <person name="Mesarich C.H."/>
            <person name="de Wit P.J.G.M."/>
        </authorList>
    </citation>
    <scope>NUCLEOTIDE SEQUENCE</scope>
    <source>
        <strain evidence="4">0WU</strain>
    </source>
</reference>
<organism evidence="4">
    <name type="scientific">Passalora fulva</name>
    <name type="common">Tomato leaf mold</name>
    <name type="synonym">Cladosporium fulvum</name>
    <dbReference type="NCBI Taxonomy" id="5499"/>
    <lineage>
        <taxon>Eukaryota</taxon>
        <taxon>Fungi</taxon>
        <taxon>Dikarya</taxon>
        <taxon>Ascomycota</taxon>
        <taxon>Pezizomycotina</taxon>
        <taxon>Dothideomycetes</taxon>
        <taxon>Dothideomycetidae</taxon>
        <taxon>Mycosphaerellales</taxon>
        <taxon>Mycosphaerellaceae</taxon>
        <taxon>Fulvia</taxon>
    </lineage>
</organism>
<reference evidence="5" key="2">
    <citation type="submission" date="2021-12" db="EMBL/GenBank/DDBJ databases">
        <authorList>
            <person name="Zaccaron A."/>
            <person name="Stergiopoulos I."/>
        </authorList>
    </citation>
    <scope>NUCLEOTIDE SEQUENCE</scope>
    <source>
        <strain evidence="5">Race5_Kim</strain>
    </source>
</reference>
<proteinExistence type="predicted"/>
<protein>
    <submittedName>
        <fullName evidence="5">Ecp44</fullName>
    </submittedName>
    <submittedName>
        <fullName evidence="4">Extracellular protein 44</fullName>
    </submittedName>
</protein>